<dbReference type="EMBL" id="CM004481">
    <property type="protein sequence ID" value="OCT66755.1"/>
    <property type="molecule type" value="Genomic_DNA"/>
</dbReference>
<dbReference type="AlphaFoldDB" id="A0A974H6V9"/>
<proteinExistence type="predicted"/>
<name>A0A974H6V9_XENLA</name>
<gene>
    <name evidence="1" type="ORF">XELAEV_18043006mg</name>
</gene>
<accession>A0A974H6V9</accession>
<evidence type="ECO:0000313" key="2">
    <source>
        <dbReference type="Proteomes" id="UP000694892"/>
    </source>
</evidence>
<sequence>MHTGLCKYLCNEECVRVHWQGYRKGRAQALIQKACNLVQLPAFSYCCCYGNFPQSSAGSCSITRIAEAGAMLDCKLCGTFSKQIVAGRGVVR</sequence>
<protein>
    <submittedName>
        <fullName evidence="1">Uncharacterized protein</fullName>
    </submittedName>
</protein>
<evidence type="ECO:0000313" key="1">
    <source>
        <dbReference type="EMBL" id="OCT66755.1"/>
    </source>
</evidence>
<reference evidence="2" key="1">
    <citation type="journal article" date="2016" name="Nature">
        <title>Genome evolution in the allotetraploid frog Xenopus laevis.</title>
        <authorList>
            <person name="Session A.M."/>
            <person name="Uno Y."/>
            <person name="Kwon T."/>
            <person name="Chapman J.A."/>
            <person name="Toyoda A."/>
            <person name="Takahashi S."/>
            <person name="Fukui A."/>
            <person name="Hikosaka A."/>
            <person name="Suzuki A."/>
            <person name="Kondo M."/>
            <person name="van Heeringen S.J."/>
            <person name="Quigley I."/>
            <person name="Heinz S."/>
            <person name="Ogino H."/>
            <person name="Ochi H."/>
            <person name="Hellsten U."/>
            <person name="Lyons J.B."/>
            <person name="Simakov O."/>
            <person name="Putnam N."/>
            <person name="Stites J."/>
            <person name="Kuroki Y."/>
            <person name="Tanaka T."/>
            <person name="Michiue T."/>
            <person name="Watanabe M."/>
            <person name="Bogdanovic O."/>
            <person name="Lister R."/>
            <person name="Georgiou G."/>
            <person name="Paranjpe S.S."/>
            <person name="van Kruijsbergen I."/>
            <person name="Shu S."/>
            <person name="Carlson J."/>
            <person name="Kinoshita T."/>
            <person name="Ohta Y."/>
            <person name="Mawaribuchi S."/>
            <person name="Jenkins J."/>
            <person name="Grimwood J."/>
            <person name="Schmutz J."/>
            <person name="Mitros T."/>
            <person name="Mozaffari S.V."/>
            <person name="Suzuki Y."/>
            <person name="Haramoto Y."/>
            <person name="Yamamoto T.S."/>
            <person name="Takagi C."/>
            <person name="Heald R."/>
            <person name="Miller K."/>
            <person name="Haudenschild C."/>
            <person name="Kitzman J."/>
            <person name="Nakayama T."/>
            <person name="Izutsu Y."/>
            <person name="Robert J."/>
            <person name="Fortriede J."/>
            <person name="Burns K."/>
            <person name="Lotay V."/>
            <person name="Karimi K."/>
            <person name="Yasuoka Y."/>
            <person name="Dichmann D.S."/>
            <person name="Flajnik M.F."/>
            <person name="Houston D.W."/>
            <person name="Shendure J."/>
            <person name="DuPasquier L."/>
            <person name="Vize P.D."/>
            <person name="Zorn A.M."/>
            <person name="Ito M."/>
            <person name="Marcotte E.M."/>
            <person name="Wallingford J.B."/>
            <person name="Ito Y."/>
            <person name="Asashima M."/>
            <person name="Ueno N."/>
            <person name="Matsuda Y."/>
            <person name="Veenstra G.J."/>
            <person name="Fujiyama A."/>
            <person name="Harland R.M."/>
            <person name="Taira M."/>
            <person name="Rokhsar D.S."/>
        </authorList>
    </citation>
    <scope>NUCLEOTIDE SEQUENCE [LARGE SCALE GENOMIC DNA]</scope>
    <source>
        <strain evidence="2">J</strain>
    </source>
</reference>
<organism evidence="1 2">
    <name type="scientific">Xenopus laevis</name>
    <name type="common">African clawed frog</name>
    <dbReference type="NCBI Taxonomy" id="8355"/>
    <lineage>
        <taxon>Eukaryota</taxon>
        <taxon>Metazoa</taxon>
        <taxon>Chordata</taxon>
        <taxon>Craniata</taxon>
        <taxon>Vertebrata</taxon>
        <taxon>Euteleostomi</taxon>
        <taxon>Amphibia</taxon>
        <taxon>Batrachia</taxon>
        <taxon>Anura</taxon>
        <taxon>Pipoidea</taxon>
        <taxon>Pipidae</taxon>
        <taxon>Xenopodinae</taxon>
        <taxon>Xenopus</taxon>
        <taxon>Xenopus</taxon>
    </lineage>
</organism>
<dbReference type="Proteomes" id="UP000694892">
    <property type="component" value="Chromosome 8S"/>
</dbReference>